<dbReference type="InterPro" id="IPR013783">
    <property type="entry name" value="Ig-like_fold"/>
</dbReference>
<dbReference type="AlphaFoldDB" id="A0A6G1PCU0"/>
<dbReference type="InterPro" id="IPR036179">
    <property type="entry name" value="Ig-like_dom_sf"/>
</dbReference>
<keyword evidence="6" id="KW-1185">Reference proteome</keyword>
<proteinExistence type="predicted"/>
<evidence type="ECO:0000313" key="5">
    <source>
        <dbReference type="EMBL" id="KAF3688075.1"/>
    </source>
</evidence>
<comment type="subcellular location">
    <subcellularLocation>
        <location evidence="1">Membrane</location>
    </subcellularLocation>
</comment>
<evidence type="ECO:0000256" key="2">
    <source>
        <dbReference type="ARBA" id="ARBA00023136"/>
    </source>
</evidence>
<dbReference type="Gene3D" id="2.60.40.10">
    <property type="entry name" value="Immunoglobulins"/>
    <property type="match status" value="1"/>
</dbReference>
<gene>
    <name evidence="5" type="ORF">EXN66_Car003747</name>
</gene>
<evidence type="ECO:0000256" key="4">
    <source>
        <dbReference type="SAM" id="Phobius"/>
    </source>
</evidence>
<keyword evidence="4" id="KW-0812">Transmembrane</keyword>
<dbReference type="GO" id="GO:0009897">
    <property type="term" value="C:external side of plasma membrane"/>
    <property type="evidence" value="ECO:0007669"/>
    <property type="project" value="TreeGrafter"/>
</dbReference>
<dbReference type="SUPFAM" id="SSF48726">
    <property type="entry name" value="Immunoglobulin"/>
    <property type="match status" value="1"/>
</dbReference>
<dbReference type="GO" id="GO:0050852">
    <property type="term" value="P:T cell receptor signaling pathway"/>
    <property type="evidence" value="ECO:0007669"/>
    <property type="project" value="TreeGrafter"/>
</dbReference>
<reference evidence="6" key="2">
    <citation type="submission" date="2019-02" db="EMBL/GenBank/DDBJ databases">
        <title>Opniocepnalus argus Var Kimnra genome.</title>
        <authorList>
            <person name="Zhou C."/>
            <person name="Xiao S."/>
        </authorList>
    </citation>
    <scope>NUCLEOTIDE SEQUENCE [LARGE SCALE GENOMIC DNA]</scope>
</reference>
<protein>
    <submittedName>
        <fullName evidence="5">CD276 antigen-like protein</fullName>
    </submittedName>
</protein>
<name>A0A6G1PCU0_CHAAH</name>
<dbReference type="PANTHER" id="PTHR24100">
    <property type="entry name" value="BUTYROPHILIN"/>
    <property type="match status" value="1"/>
</dbReference>
<keyword evidence="3" id="KW-0393">Immunoglobulin domain</keyword>
<feature type="transmembrane region" description="Helical" evidence="4">
    <location>
        <begin position="86"/>
        <end position="113"/>
    </location>
</feature>
<dbReference type="Proteomes" id="UP000503349">
    <property type="component" value="Chromosome 3"/>
</dbReference>
<dbReference type="InterPro" id="IPR050504">
    <property type="entry name" value="IgSF_BTN/MOG"/>
</dbReference>
<accession>A0A6G1PCU0</accession>
<sequence>METYRHRTGINHEDLSRGNMTLLISSVQLSDSGRYKCFVPKLVSSCIVNLTVVPKDQHYRTKTDGFTTAKCPHEEPDNPGGKTISIVLGVVICLVGVVVGFVVGVVVGVLIGIRCTKIQKCWRKLRGQMEQKGDVENGHELKHLNSPLRESQGP</sequence>
<dbReference type="GO" id="GO:0005102">
    <property type="term" value="F:signaling receptor binding"/>
    <property type="evidence" value="ECO:0007669"/>
    <property type="project" value="TreeGrafter"/>
</dbReference>
<organism evidence="5 6">
    <name type="scientific">Channa argus</name>
    <name type="common">Northern snakehead</name>
    <name type="synonym">Ophicephalus argus</name>
    <dbReference type="NCBI Taxonomy" id="215402"/>
    <lineage>
        <taxon>Eukaryota</taxon>
        <taxon>Metazoa</taxon>
        <taxon>Chordata</taxon>
        <taxon>Craniata</taxon>
        <taxon>Vertebrata</taxon>
        <taxon>Euteleostomi</taxon>
        <taxon>Actinopterygii</taxon>
        <taxon>Neopterygii</taxon>
        <taxon>Teleostei</taxon>
        <taxon>Neoteleostei</taxon>
        <taxon>Acanthomorphata</taxon>
        <taxon>Anabantaria</taxon>
        <taxon>Anabantiformes</taxon>
        <taxon>Channoidei</taxon>
        <taxon>Channidae</taxon>
        <taxon>Channa</taxon>
    </lineage>
</organism>
<evidence type="ECO:0000256" key="1">
    <source>
        <dbReference type="ARBA" id="ARBA00004370"/>
    </source>
</evidence>
<keyword evidence="4" id="KW-1133">Transmembrane helix</keyword>
<evidence type="ECO:0000256" key="3">
    <source>
        <dbReference type="ARBA" id="ARBA00023319"/>
    </source>
</evidence>
<dbReference type="EMBL" id="CM015714">
    <property type="protein sequence ID" value="KAF3688075.1"/>
    <property type="molecule type" value="Genomic_DNA"/>
</dbReference>
<dbReference type="PANTHER" id="PTHR24100:SF154">
    <property type="entry name" value="BUTYROPHILIN SUBFAMILY 3 MEMBER A3-LIKE"/>
    <property type="match status" value="1"/>
</dbReference>
<evidence type="ECO:0000313" key="6">
    <source>
        <dbReference type="Proteomes" id="UP000503349"/>
    </source>
</evidence>
<dbReference type="GO" id="GO:0001817">
    <property type="term" value="P:regulation of cytokine production"/>
    <property type="evidence" value="ECO:0007669"/>
    <property type="project" value="TreeGrafter"/>
</dbReference>
<reference evidence="5 6" key="1">
    <citation type="submission" date="2019-02" db="EMBL/GenBank/DDBJ databases">
        <title>Opniocepnalus argus genome.</title>
        <authorList>
            <person name="Zhou C."/>
            <person name="Xiao S."/>
        </authorList>
    </citation>
    <scope>NUCLEOTIDE SEQUENCE [LARGE SCALE GENOMIC DNA]</scope>
    <source>
        <strain evidence="5">OARG1902GOOAL</strain>
        <tissue evidence="5">Muscle</tissue>
    </source>
</reference>
<keyword evidence="2 4" id="KW-0472">Membrane</keyword>